<dbReference type="PANTHER" id="PTHR28678">
    <property type="entry name" value="CODANIN-1"/>
    <property type="match status" value="1"/>
</dbReference>
<dbReference type="InterPro" id="IPR040031">
    <property type="entry name" value="Codanin-1"/>
</dbReference>
<feature type="compositionally biased region" description="Basic and acidic residues" evidence="1">
    <location>
        <begin position="1229"/>
        <end position="1250"/>
    </location>
</feature>
<evidence type="ECO:0000313" key="3">
    <source>
        <dbReference type="EnsemblMetazoa" id="XP_038074139.1"/>
    </source>
</evidence>
<dbReference type="EnsemblMetazoa" id="XM_038218211.1">
    <property type="protein sequence ID" value="XP_038074139.1"/>
    <property type="gene ID" value="LOC119742169"/>
</dbReference>
<organism evidence="3 4">
    <name type="scientific">Patiria miniata</name>
    <name type="common">Bat star</name>
    <name type="synonym">Asterina miniata</name>
    <dbReference type="NCBI Taxonomy" id="46514"/>
    <lineage>
        <taxon>Eukaryota</taxon>
        <taxon>Metazoa</taxon>
        <taxon>Echinodermata</taxon>
        <taxon>Eleutherozoa</taxon>
        <taxon>Asterozoa</taxon>
        <taxon>Asteroidea</taxon>
        <taxon>Valvatacea</taxon>
        <taxon>Valvatida</taxon>
        <taxon>Asterinidae</taxon>
        <taxon>Patiria</taxon>
    </lineage>
</organism>
<dbReference type="GO" id="GO:0005634">
    <property type="term" value="C:nucleus"/>
    <property type="evidence" value="ECO:0007669"/>
    <property type="project" value="TreeGrafter"/>
</dbReference>
<dbReference type="GO" id="GO:0006325">
    <property type="term" value="P:chromatin organization"/>
    <property type="evidence" value="ECO:0007669"/>
    <property type="project" value="TreeGrafter"/>
</dbReference>
<feature type="compositionally biased region" description="Polar residues" evidence="1">
    <location>
        <begin position="1359"/>
        <end position="1374"/>
    </location>
</feature>
<accession>A0A914BDK4</accession>
<keyword evidence="4" id="KW-1185">Reference proteome</keyword>
<name>A0A914BDK4_PATMI</name>
<feature type="compositionally biased region" description="Polar residues" evidence="1">
    <location>
        <begin position="368"/>
        <end position="393"/>
    </location>
</feature>
<protein>
    <recommendedName>
        <fullName evidence="2">Codanin-1 C-terminal domain-containing protein</fullName>
    </recommendedName>
</protein>
<dbReference type="Proteomes" id="UP000887568">
    <property type="component" value="Unplaced"/>
</dbReference>
<feature type="region of interest" description="Disordered" evidence="1">
    <location>
        <begin position="319"/>
        <end position="343"/>
    </location>
</feature>
<feature type="compositionally biased region" description="Basic and acidic residues" evidence="1">
    <location>
        <begin position="94"/>
        <end position="107"/>
    </location>
</feature>
<dbReference type="CTD" id="146059"/>
<feature type="region of interest" description="Disordered" evidence="1">
    <location>
        <begin position="359"/>
        <end position="393"/>
    </location>
</feature>
<dbReference type="OrthoDB" id="20982at2759"/>
<dbReference type="InterPro" id="IPR028171">
    <property type="entry name" value="Codanin-1_C"/>
</dbReference>
<feature type="compositionally biased region" description="Basic and acidic residues" evidence="1">
    <location>
        <begin position="204"/>
        <end position="216"/>
    </location>
</feature>
<evidence type="ECO:0000259" key="2">
    <source>
        <dbReference type="Pfam" id="PF15296"/>
    </source>
</evidence>
<dbReference type="Pfam" id="PF15296">
    <property type="entry name" value="Codanin-1_C"/>
    <property type="match status" value="1"/>
</dbReference>
<feature type="compositionally biased region" description="Polar residues" evidence="1">
    <location>
        <begin position="231"/>
        <end position="242"/>
    </location>
</feature>
<sequence length="1555" mass="173760">MAAVLEEFLAGKISSKSLVLWLSSNQHVVESECELFQDRSLRADFLPFFINYLRDQTSHLIGHGPSSGATPAKTPASAQKFRRSSQQHQNPPERSQRQEPSGRDAQRRPNRTQLFSPSPLRSDASEGTLTPKSLYSEEESPIRTTTEVNSRNQGGHFYLKTPHDEYKGRTKKMSPSFHRKDEQLTLGQYIKPEGLNVHQPKGRRLSDQHHLRENGTHRTPSNAKRRPGSKGSKTSYSDGSLKTKSRMMIKDPEVPEFVLNDSEDFPAVGTPSTVATAPIRRITPTTITGHRKILTTRVKQQSLSSPVFSKLYQEEPLHPGSTFNRALPSPDATPSPTQSSLGLEKERELLRLERLKQQANLQDPIKGPSSSNPLSACSPLKPQTPTKSTNATSAFPYPTEFTKASRDEVTYQDHVDKLVDLYSACTKECLMPNLTMELYFLVHLLTAKGSVSTTEGINDLCDPEDINYLCSIHNCVYFAVSVLLNQFWLLTFLDKTTLRLLSELPHLSEFSPNLRSELESVIEGGSARPVVMTSKSPVQAVPFLADTDNRRNFPSEAAFHSFKKQRDKFYELVREWLDHHNKPGWSMQSAMSKRIRDLIQQVVEVSNCTHFARLFSSQLTRMCQGDHLISDHHDDSKERGFLGNLKKTNPEKFKRLEERFFIPTMSGGPSPPPAFHGCQEFFKEFILAADSFLFNQHLIDNFSSKILELNELQFGLTDQEGDQESNAVDDEVRSSFSSSLQSARILAKFLGFLVFLPYQGGSVLPESVQGDVIALRNKCCPPVDILESLRVACRQHRLVITVPWVVEYLSMMDPMAAQLESFQVLLRLLVQVYRQVSVKLSSDASSYNMLLVLLVLGWLFEVPGVPASMYFLSFADDFVFDDTVTQGIVSSQLLDDLHLVDQQLLYLCCPYLGDIRVLLTDASLGFGSKTTPMKKITPIAAKTPPQPIQTTQQLQLELEKNFFDNHSPSLKKTVDFVSSRLASNCIKHIDARLVSAARDKAVGLLEQEVRSEEVGAPDENWTDEMKRALLRRVKVQGEEVAVATREAAVQQAKEFIFGRSRGALTLLLPQESSEQILETAAYITIRLAVERATRWINTQIQAAIHQELSTGVDRAIRAARKETTEKPKFSPPIHHDRGVYPPSAILQHYKDTLRYLLTGSTIHQVTLKELAGLLTATKQVLHSRQDLTPVAWQTIQQLTMELVCTLAVFKPASLRSLIQVGNTTLSKDHYGRHSEERETSLLRLDEDKKSGSSGSSADLDTKCLHASASENPCLSKCRNEVHAANGTSPITCCNDQRNALQENRQCDGPVLNGVWRASHVKSEERTQERLTVEDSDSKSNEALTFPVKTNCPLDGSPPLNGTNTSIPHTTVNRSVSREHCKGNSEAGRENSSFISSQSGNDRNEEPTGVCVLDAYVELWRDHFKCPVPAQLFLCPKTALLMQQSADEKESWDSVGHIVCTLLTHKLTDSTAVAECVTGLLESGFVCVTEAMIQAMLAIAQRLAQDGILKQAEDKTCPLDMTSLLHALKARCPDGDILQQLRDYVQLCDYVQPQNP</sequence>
<evidence type="ECO:0000313" key="4">
    <source>
        <dbReference type="Proteomes" id="UP000887568"/>
    </source>
</evidence>
<feature type="region of interest" description="Disordered" evidence="1">
    <location>
        <begin position="1229"/>
        <end position="1259"/>
    </location>
</feature>
<feature type="compositionally biased region" description="Polar residues" evidence="1">
    <location>
        <begin position="332"/>
        <end position="341"/>
    </location>
</feature>
<proteinExistence type="predicted"/>
<feature type="compositionally biased region" description="Polar residues" evidence="1">
    <location>
        <begin position="1389"/>
        <end position="1400"/>
    </location>
</feature>
<feature type="compositionally biased region" description="Polar residues" evidence="1">
    <location>
        <begin position="142"/>
        <end position="153"/>
    </location>
</feature>
<feature type="region of interest" description="Disordered" evidence="1">
    <location>
        <begin position="1346"/>
        <end position="1405"/>
    </location>
</feature>
<feature type="region of interest" description="Disordered" evidence="1">
    <location>
        <begin position="61"/>
        <end position="247"/>
    </location>
</feature>
<dbReference type="RefSeq" id="XP_038074139.1">
    <property type="nucleotide sequence ID" value="XM_038218211.1"/>
</dbReference>
<feature type="domain" description="Codanin-1 C-terminal" evidence="2">
    <location>
        <begin position="895"/>
        <end position="1005"/>
    </location>
</feature>
<dbReference type="GeneID" id="119742169"/>
<feature type="region of interest" description="Disordered" evidence="1">
    <location>
        <begin position="1320"/>
        <end position="1339"/>
    </location>
</feature>
<dbReference type="OMA" id="CVVKDAQ"/>
<dbReference type="PANTHER" id="PTHR28678:SF1">
    <property type="entry name" value="CODANIN-1"/>
    <property type="match status" value="1"/>
</dbReference>
<feature type="compositionally biased region" description="Basic and acidic residues" evidence="1">
    <location>
        <begin position="1375"/>
        <end position="1388"/>
    </location>
</feature>
<evidence type="ECO:0000256" key="1">
    <source>
        <dbReference type="SAM" id="MobiDB-lite"/>
    </source>
</evidence>
<reference evidence="3" key="1">
    <citation type="submission" date="2022-11" db="UniProtKB">
        <authorList>
            <consortium name="EnsemblMetazoa"/>
        </authorList>
    </citation>
    <scope>IDENTIFICATION</scope>
</reference>